<keyword evidence="1" id="KW-0808">Transferase</keyword>
<keyword evidence="2" id="KW-1185">Reference proteome</keyword>
<proteinExistence type="predicted"/>
<protein>
    <submittedName>
        <fullName evidence="1">Deoxynucleoside monophosphate kinase</fullName>
    </submittedName>
</protein>
<organism evidence="1 2">
    <name type="scientific">Escherichia phage vB-EcoP-XT18</name>
    <dbReference type="NCBI Taxonomy" id="3093889"/>
    <lineage>
        <taxon>Viruses</taxon>
        <taxon>Duplodnaviria</taxon>
        <taxon>Heunggongvirae</taxon>
        <taxon>Uroviricota</taxon>
        <taxon>Caudoviricetes</taxon>
        <taxon>Mktvariviridae</taxon>
        <taxon>Gordonclarkvirinae</taxon>
        <taxon>Kuravirus</taxon>
        <taxon>Kuravirus XT18</taxon>
    </lineage>
</organism>
<dbReference type="Proteomes" id="UP001325876">
    <property type="component" value="Segment"/>
</dbReference>
<reference evidence="1 2" key="1">
    <citation type="submission" date="2023-11" db="EMBL/GenBank/DDBJ databases">
        <authorList>
            <person name="Li Z."/>
        </authorList>
    </citation>
    <scope>NUCLEOTIDE SEQUENCE [LARGE SCALE GENOMIC DNA]</scope>
</reference>
<dbReference type="InterPro" id="IPR027417">
    <property type="entry name" value="P-loop_NTPase"/>
</dbReference>
<evidence type="ECO:0000313" key="2">
    <source>
        <dbReference type="Proteomes" id="UP001325876"/>
    </source>
</evidence>
<accession>A0ABZ0S105</accession>
<name>A0ABZ0S105_9CAUD</name>
<evidence type="ECO:0000313" key="1">
    <source>
        <dbReference type="EMBL" id="WPK41823.1"/>
    </source>
</evidence>
<dbReference type="GO" id="GO:0016301">
    <property type="term" value="F:kinase activity"/>
    <property type="evidence" value="ECO:0007669"/>
    <property type="project" value="UniProtKB-KW"/>
</dbReference>
<dbReference type="Gene3D" id="3.40.50.300">
    <property type="entry name" value="P-loop containing nucleotide triphosphate hydrolases"/>
    <property type="match status" value="1"/>
</dbReference>
<keyword evidence="1" id="KW-0418">Kinase</keyword>
<dbReference type="EMBL" id="OR757434">
    <property type="protein sequence ID" value="WPK41823.1"/>
    <property type="molecule type" value="Genomic_DNA"/>
</dbReference>
<sequence length="202" mass="23166">MSNEPKPLVVILNGPPGCGKDTIAEEWLLKSHIASYSRYIKSFKEPMYKVASAALGLNLEDFLEFYKDRNWKEKPRPEWGGRSVRDLMISTSEDYLKPMFGKNYMGTQAVNSIKSEGRNHNDVILFTDGGFEAEVRELEKSFNVVVVQVHRNGCDFSGDSRNYIEGEQLETCTLSNNRTISEARYYLDWIIAENRDKVYGRS</sequence>